<dbReference type="SUPFAM" id="SSF50494">
    <property type="entry name" value="Trypsin-like serine proteases"/>
    <property type="match status" value="1"/>
</dbReference>
<evidence type="ECO:0000256" key="6">
    <source>
        <dbReference type="ARBA" id="ARBA00023157"/>
    </source>
</evidence>
<evidence type="ECO:0000256" key="8">
    <source>
        <dbReference type="RuleBase" id="RU363034"/>
    </source>
</evidence>
<dbReference type="EC" id="3.4.21.1" evidence="7"/>
<dbReference type="GO" id="GO:0004252">
    <property type="term" value="F:serine-type endopeptidase activity"/>
    <property type="evidence" value="ECO:0007669"/>
    <property type="project" value="UniProtKB-EC"/>
</dbReference>
<feature type="domain" description="Peptidase S1" evidence="9">
    <location>
        <begin position="15"/>
        <end position="256"/>
    </location>
</feature>
<dbReference type="PROSITE" id="PS50240">
    <property type="entry name" value="TRYPSIN_DOM"/>
    <property type="match status" value="1"/>
</dbReference>
<keyword evidence="5 8" id="KW-0720">Serine protease</keyword>
<evidence type="ECO:0000256" key="7">
    <source>
        <dbReference type="ARBA" id="ARBA00044036"/>
    </source>
</evidence>
<evidence type="ECO:0000256" key="4">
    <source>
        <dbReference type="ARBA" id="ARBA00022801"/>
    </source>
</evidence>
<keyword evidence="2" id="KW-0964">Secreted</keyword>
<evidence type="ECO:0000256" key="5">
    <source>
        <dbReference type="ARBA" id="ARBA00022825"/>
    </source>
</evidence>
<dbReference type="Gene3D" id="2.40.10.10">
    <property type="entry name" value="Trypsin-like serine proteases"/>
    <property type="match status" value="1"/>
</dbReference>
<dbReference type="GO" id="GO:0016485">
    <property type="term" value="P:protein processing"/>
    <property type="evidence" value="ECO:0007669"/>
    <property type="project" value="UniProtKB-ARBA"/>
</dbReference>
<evidence type="ECO:0000256" key="1">
    <source>
        <dbReference type="ARBA" id="ARBA00004239"/>
    </source>
</evidence>
<dbReference type="PRINTS" id="PR00722">
    <property type="entry name" value="CHYMOTRYPSIN"/>
</dbReference>
<dbReference type="InterPro" id="IPR043504">
    <property type="entry name" value="Peptidase_S1_PA_chymotrypsin"/>
</dbReference>
<organism evidence="10 11">
    <name type="scientific">Trachymyrmex septentrionalis</name>
    <dbReference type="NCBI Taxonomy" id="34720"/>
    <lineage>
        <taxon>Eukaryota</taxon>
        <taxon>Metazoa</taxon>
        <taxon>Ecdysozoa</taxon>
        <taxon>Arthropoda</taxon>
        <taxon>Hexapoda</taxon>
        <taxon>Insecta</taxon>
        <taxon>Pterygota</taxon>
        <taxon>Neoptera</taxon>
        <taxon>Endopterygota</taxon>
        <taxon>Hymenoptera</taxon>
        <taxon>Apocrita</taxon>
        <taxon>Aculeata</taxon>
        <taxon>Formicoidea</taxon>
        <taxon>Formicidae</taxon>
        <taxon>Myrmicinae</taxon>
        <taxon>Trachymyrmex</taxon>
    </lineage>
</organism>
<dbReference type="CDD" id="cd00190">
    <property type="entry name" value="Tryp_SPc"/>
    <property type="match status" value="1"/>
</dbReference>
<dbReference type="Pfam" id="PF00089">
    <property type="entry name" value="Trypsin"/>
    <property type="match status" value="1"/>
</dbReference>
<dbReference type="EMBL" id="KQ981744">
    <property type="protein sequence ID" value="KYN36368.1"/>
    <property type="molecule type" value="Genomic_DNA"/>
</dbReference>
<dbReference type="SMART" id="SM00020">
    <property type="entry name" value="Tryp_SPc"/>
    <property type="match status" value="1"/>
</dbReference>
<dbReference type="InterPro" id="IPR033116">
    <property type="entry name" value="TRYPSIN_SER"/>
</dbReference>
<reference evidence="10 11" key="1">
    <citation type="submission" date="2016-03" db="EMBL/GenBank/DDBJ databases">
        <title>Trachymyrmex septentrionalis WGS genome.</title>
        <authorList>
            <person name="Nygaard S."/>
            <person name="Hu H."/>
            <person name="Boomsma J."/>
            <person name="Zhang G."/>
        </authorList>
    </citation>
    <scope>NUCLEOTIDE SEQUENCE [LARGE SCALE GENOMIC DNA]</scope>
    <source>
        <strain evidence="10">Tsep2-gDNA-1</strain>
        <tissue evidence="10">Whole body</tissue>
    </source>
</reference>
<keyword evidence="6" id="KW-1015">Disulfide bond</keyword>
<keyword evidence="4 8" id="KW-0378">Hydrolase</keyword>
<dbReference type="FunFam" id="2.40.10.10:FF:000047">
    <property type="entry name" value="Trypsin eta"/>
    <property type="match status" value="1"/>
</dbReference>
<dbReference type="Proteomes" id="UP000078541">
    <property type="component" value="Unassembled WGS sequence"/>
</dbReference>
<dbReference type="InterPro" id="IPR001254">
    <property type="entry name" value="Trypsin_dom"/>
</dbReference>
<evidence type="ECO:0000313" key="11">
    <source>
        <dbReference type="Proteomes" id="UP000078541"/>
    </source>
</evidence>
<dbReference type="PROSITE" id="PS00135">
    <property type="entry name" value="TRYPSIN_SER"/>
    <property type="match status" value="1"/>
</dbReference>
<dbReference type="PANTHER" id="PTHR24250">
    <property type="entry name" value="CHYMOTRYPSIN-RELATED"/>
    <property type="match status" value="1"/>
</dbReference>
<sequence>MPSVKPQLPSFQTRVVGGTEAPRGVYKYIASLQQNSFLSLQHFCGASILNEQWILTAAHCAAGISASSITVKVGKFNLKVKENTEQTAKVSKVYIHEKYKGDVGGNDIALMKLDTPLQFNEYVQPIALPKPNSEPTGDVWLCGWGSTSTFRYPIMPSTLQHVMMHIIDRKTCDATMTKAMGSPSPVDETNICTGPVSSKPNSACSGDSGGPLASFKEGKWEIDGVVSWGMVPCGSPGMPSVFAKVSHFVDWIEKKI</sequence>
<dbReference type="AlphaFoldDB" id="A0A195F7F1"/>
<dbReference type="InterPro" id="IPR009003">
    <property type="entry name" value="Peptidase_S1_PA"/>
</dbReference>
<evidence type="ECO:0000313" key="10">
    <source>
        <dbReference type="EMBL" id="KYN36368.1"/>
    </source>
</evidence>
<comment type="subcellular location">
    <subcellularLocation>
        <location evidence="1">Secreted</location>
        <location evidence="1">Extracellular space</location>
    </subcellularLocation>
</comment>
<dbReference type="InterPro" id="IPR018114">
    <property type="entry name" value="TRYPSIN_HIS"/>
</dbReference>
<protein>
    <recommendedName>
        <fullName evidence="7">chymotrypsin</fullName>
        <ecNumber evidence="7">3.4.21.1</ecNumber>
    </recommendedName>
</protein>
<dbReference type="GO" id="GO:0005576">
    <property type="term" value="C:extracellular region"/>
    <property type="evidence" value="ECO:0007669"/>
    <property type="project" value="UniProtKB-SubCell"/>
</dbReference>
<gene>
    <name evidence="10" type="ORF">ALC56_09328</name>
</gene>
<dbReference type="InterPro" id="IPR001314">
    <property type="entry name" value="Peptidase_S1A"/>
</dbReference>
<accession>A0A195F7F1</accession>
<proteinExistence type="predicted"/>
<evidence type="ECO:0000256" key="2">
    <source>
        <dbReference type="ARBA" id="ARBA00022525"/>
    </source>
</evidence>
<name>A0A195F7F1_9HYME</name>
<dbReference type="STRING" id="34720.A0A195F7F1"/>
<dbReference type="PROSITE" id="PS00134">
    <property type="entry name" value="TRYPSIN_HIS"/>
    <property type="match status" value="1"/>
</dbReference>
<dbReference type="PANTHER" id="PTHR24250:SF27">
    <property type="entry name" value="ELASTASE 2 LIKE"/>
    <property type="match status" value="1"/>
</dbReference>
<evidence type="ECO:0000256" key="3">
    <source>
        <dbReference type="ARBA" id="ARBA00022670"/>
    </source>
</evidence>
<keyword evidence="3 8" id="KW-0645">Protease</keyword>
<evidence type="ECO:0000259" key="9">
    <source>
        <dbReference type="PROSITE" id="PS50240"/>
    </source>
</evidence>
<keyword evidence="11" id="KW-1185">Reference proteome</keyword>